<accession>A0A146G2H0</accession>
<dbReference type="FunCoup" id="A0A146G2H0">
    <property type="interactions" value="128"/>
</dbReference>
<evidence type="ECO:0000259" key="1">
    <source>
        <dbReference type="Pfam" id="PF12392"/>
    </source>
</evidence>
<dbReference type="InterPro" id="IPR020988">
    <property type="entry name" value="Pept_U32_collagenase"/>
</dbReference>
<dbReference type="InParanoid" id="A0A146G2H0"/>
<dbReference type="PANTHER" id="PTHR30217">
    <property type="entry name" value="PEPTIDASE U32 FAMILY"/>
    <property type="match status" value="1"/>
</dbReference>
<dbReference type="InterPro" id="IPR051454">
    <property type="entry name" value="RNA/ubiquinone_mod_enzymes"/>
</dbReference>
<name>A0A146G2H0_TERSA</name>
<keyword evidence="3" id="KW-1185">Reference proteome</keyword>
<dbReference type="GO" id="GO:0008233">
    <property type="term" value="F:peptidase activity"/>
    <property type="evidence" value="ECO:0007669"/>
    <property type="project" value="UniProtKB-KW"/>
</dbReference>
<dbReference type="InterPro" id="IPR011060">
    <property type="entry name" value="RibuloseP-bd_barrel"/>
</dbReference>
<reference evidence="3" key="1">
    <citation type="journal article" date="2017" name="Genome Announc.">
        <title>Draft Genome Sequence of Terrimicrobium sacchariphilum NM-5T, a Facultative Anaerobic Soil Bacterium of the Class Spartobacteria.</title>
        <authorList>
            <person name="Qiu Y.L."/>
            <person name="Tourlousse D.M."/>
            <person name="Matsuura N."/>
            <person name="Ohashi A."/>
            <person name="Sekiguchi Y."/>
        </authorList>
    </citation>
    <scope>NUCLEOTIDE SEQUENCE [LARGE SCALE GENOMIC DNA]</scope>
    <source>
        <strain evidence="3">NM-5</strain>
    </source>
</reference>
<protein>
    <submittedName>
        <fullName evidence="2">Putative protease</fullName>
    </submittedName>
</protein>
<feature type="domain" description="Peptidase U32 collagenase" evidence="1">
    <location>
        <begin position="366"/>
        <end position="486"/>
    </location>
</feature>
<dbReference type="STRING" id="690879.TSACC_2456"/>
<dbReference type="PANTHER" id="PTHR30217:SF10">
    <property type="entry name" value="23S RRNA 5-HYDROXYCYTIDINE C2501 SYNTHASE"/>
    <property type="match status" value="1"/>
</dbReference>
<comment type="caution">
    <text evidence="2">The sequence shown here is derived from an EMBL/GenBank/DDBJ whole genome shotgun (WGS) entry which is preliminary data.</text>
</comment>
<dbReference type="Pfam" id="PF01136">
    <property type="entry name" value="Peptidase_U32"/>
    <property type="match status" value="2"/>
</dbReference>
<gene>
    <name evidence="2" type="ORF">TSACC_2456</name>
</gene>
<dbReference type="GO" id="GO:0006508">
    <property type="term" value="P:proteolysis"/>
    <property type="evidence" value="ECO:0007669"/>
    <property type="project" value="UniProtKB-KW"/>
</dbReference>
<keyword evidence="2" id="KW-0378">Hydrolase</keyword>
<dbReference type="InterPro" id="IPR001539">
    <property type="entry name" value="Peptidase_U32"/>
</dbReference>
<dbReference type="Pfam" id="PF12392">
    <property type="entry name" value="DUF3656"/>
    <property type="match status" value="1"/>
</dbReference>
<dbReference type="Proteomes" id="UP000076023">
    <property type="component" value="Unassembled WGS sequence"/>
</dbReference>
<evidence type="ECO:0000313" key="2">
    <source>
        <dbReference type="EMBL" id="GAT32059.1"/>
    </source>
</evidence>
<dbReference type="AlphaFoldDB" id="A0A146G2H0"/>
<organism evidence="2 3">
    <name type="scientific">Terrimicrobium sacchariphilum</name>
    <dbReference type="NCBI Taxonomy" id="690879"/>
    <lineage>
        <taxon>Bacteria</taxon>
        <taxon>Pseudomonadati</taxon>
        <taxon>Verrucomicrobiota</taxon>
        <taxon>Terrimicrobiia</taxon>
        <taxon>Terrimicrobiales</taxon>
        <taxon>Terrimicrobiaceae</taxon>
        <taxon>Terrimicrobium</taxon>
    </lineage>
</organism>
<dbReference type="EMBL" id="BDCO01000002">
    <property type="protein sequence ID" value="GAT32059.1"/>
    <property type="molecule type" value="Genomic_DNA"/>
</dbReference>
<dbReference type="SUPFAM" id="SSF51366">
    <property type="entry name" value="Ribulose-phoshate binding barrel"/>
    <property type="match status" value="1"/>
</dbReference>
<proteinExistence type="predicted"/>
<evidence type="ECO:0000313" key="3">
    <source>
        <dbReference type="Proteomes" id="UP000076023"/>
    </source>
</evidence>
<sequence>MRAAVANGADAVYFGMPRFNARMRAENFGADDLPKVVAFLHAHGVKAYVALNVLIFTSELPDAVEELRQLNDAGVDAVIIQDVGLAEIARRMFPGLRVHASTQMTVTSPEGVRFAEELGAKQVVLSRELSLRELAKFESDVPLEVFVHGALCVAYSGQCLTSESLGQRSANRGECAQACRMPYQVVVDGIVRDLGDKRYLLSPQDLAAVREIPELIRLGVKSFKIEGRLKTPEYVAAVTSVYRKAIDAVLEGENAEPSADDWYRMEMTFSRGLFSGWMHGVNHQQLVRADYGKKRGPYAGRVSRVGRNFVEIDSELALKPGDGIVFEHAADTNDEQGGRIYEVRNGQYYFRHGALNFSRLSPGTRVWKTDDPSLEAELRATFKSRIEPRSTGKTPLNLRITGAPGQSLEVTATEGNSAIVLRSGMPLQESRKVALGEEQLRDIFGRLNDTPYALGEVVVDFSAPVFLPSSELNRLKAAIVQQLEAADRANREPSGVTLEQVLSDIPPASKIEAVPSLAVLCRDMAQIEAALEDGVRTIYVDFEDIRRYKDAVAAAPGAEIFLATPRIQKAGEEGFFKLIEKAGPTGVLIRNVGAIAHFRDSSLRKVGDFSLNVANPLSAAVFKRHGLERVTISYDLAISQVLALLRSAPPEWFELTLHQHMPMFHMEHCVFAAFLSKGSSFLDCGRPCEKHRVHLRDRVGIEHPLRADVGCRNTLFNATPQTGAAHYAELRAAGLARFRIELLEESPAETRRVLAAYRELLEGRATGAELWRELKAQSQLGVTSGTLSNARSHL</sequence>
<keyword evidence="2" id="KW-0645">Protease</keyword>